<organism evidence="2 3">
    <name type="scientific">Actinoplanes sandaracinus</name>
    <dbReference type="NCBI Taxonomy" id="3045177"/>
    <lineage>
        <taxon>Bacteria</taxon>
        <taxon>Bacillati</taxon>
        <taxon>Actinomycetota</taxon>
        <taxon>Actinomycetes</taxon>
        <taxon>Micromonosporales</taxon>
        <taxon>Micromonosporaceae</taxon>
        <taxon>Actinoplanes</taxon>
    </lineage>
</organism>
<dbReference type="Gene3D" id="2.60.120.200">
    <property type="match status" value="1"/>
</dbReference>
<dbReference type="RefSeq" id="WP_282761990.1">
    <property type="nucleotide sequence ID" value="NZ_JASCTH010000013.1"/>
</dbReference>
<evidence type="ECO:0000313" key="2">
    <source>
        <dbReference type="EMBL" id="MDI6101160.1"/>
    </source>
</evidence>
<protein>
    <submittedName>
        <fullName evidence="2">LamG domain-containing protein</fullName>
    </submittedName>
</protein>
<comment type="caution">
    <text evidence="2">The sequence shown here is derived from an EMBL/GenBank/DDBJ whole genome shotgun (WGS) entry which is preliminary data.</text>
</comment>
<dbReference type="EMBL" id="JASCTH010000013">
    <property type="protein sequence ID" value="MDI6101160.1"/>
    <property type="molecule type" value="Genomic_DNA"/>
</dbReference>
<keyword evidence="1" id="KW-0732">Signal</keyword>
<dbReference type="SUPFAM" id="SSF49899">
    <property type="entry name" value="Concanavalin A-like lectins/glucanases"/>
    <property type="match status" value="1"/>
</dbReference>
<gene>
    <name evidence="2" type="ORF">QLQ12_21325</name>
</gene>
<evidence type="ECO:0000256" key="1">
    <source>
        <dbReference type="SAM" id="SignalP"/>
    </source>
</evidence>
<sequence>MRISRLSALTVLITLPLLGAPATAAIPVVAPTAVEPTGPALVARYNFDGGATAGKISELSGRGAALTVRGSANGQIAFTTEGAGRFASFPGICAATATTCAKALLEAPDDVDLDPGLRNFKWAASVRINRTQLSGNANVMQKGVANTGSQWKMQIGGRTGRAQCVLVARGTGQTFSVLSAKPVADGGWHRIVCERTGTTLALSVDGVPGARTTLPATAAVDNAMPLRIGGPNLAKDGDMYHGQLDDIYAQLG</sequence>
<accession>A0ABT6WN47</accession>
<dbReference type="InterPro" id="IPR013320">
    <property type="entry name" value="ConA-like_dom_sf"/>
</dbReference>
<evidence type="ECO:0000313" key="3">
    <source>
        <dbReference type="Proteomes" id="UP001241758"/>
    </source>
</evidence>
<feature type="chain" id="PRO_5046155408" evidence="1">
    <location>
        <begin position="25"/>
        <end position="252"/>
    </location>
</feature>
<dbReference type="Proteomes" id="UP001241758">
    <property type="component" value="Unassembled WGS sequence"/>
</dbReference>
<feature type="signal peptide" evidence="1">
    <location>
        <begin position="1"/>
        <end position="24"/>
    </location>
</feature>
<keyword evidence="3" id="KW-1185">Reference proteome</keyword>
<reference evidence="2 3" key="1">
    <citation type="submission" date="2023-05" db="EMBL/GenBank/DDBJ databases">
        <title>Actinoplanes sp. NEAU-A12 genome sequencing.</title>
        <authorList>
            <person name="Wang Z.-S."/>
        </authorList>
    </citation>
    <scope>NUCLEOTIDE SEQUENCE [LARGE SCALE GENOMIC DNA]</scope>
    <source>
        <strain evidence="2 3">NEAU-A12</strain>
    </source>
</reference>
<dbReference type="Pfam" id="PF13385">
    <property type="entry name" value="Laminin_G_3"/>
    <property type="match status" value="1"/>
</dbReference>
<name>A0ABT6WN47_9ACTN</name>
<proteinExistence type="predicted"/>